<dbReference type="EMBL" id="VDCV01000012">
    <property type="protein sequence ID" value="KAB5532109.1"/>
    <property type="molecule type" value="Genomic_DNA"/>
</dbReference>
<keyword evidence="7" id="KW-1185">Reference proteome</keyword>
<sequence>MEETTYKVVALALAVMRKTVETLQSFESVESMKARFKLYNGPYQNAGLERQTKRAHLLDDLTQVREMMDYHELAAMSSYKDSLKIIEADIQHANLLAASIPRAKSGSCLQMKLVYNHLAPVFLFLFQWMDCSCTSGFRYAQTGSRRSLHADGKQLLGNSMIYPLKSDRLKIAAVILPSLQRLHGDTVEPDATQEEGHRLEMIVKNRLEDRRKISDVDLLREDECGICLEPCTKMVAPSCCHAMCINCYHEWNTRSESCPFCRGSLKRVNSEDLWVLTCMGDVVDPKTILKEDILRFYLFINNLPKDIPDDIFLMYYEHLI</sequence>
<dbReference type="GO" id="GO:0016567">
    <property type="term" value="P:protein ubiquitination"/>
    <property type="evidence" value="ECO:0007669"/>
    <property type="project" value="TreeGrafter"/>
</dbReference>
<dbReference type="GO" id="GO:0008270">
    <property type="term" value="F:zinc ion binding"/>
    <property type="evidence" value="ECO:0007669"/>
    <property type="project" value="UniProtKB-KW"/>
</dbReference>
<keyword evidence="3" id="KW-0862">Zinc</keyword>
<dbReference type="AlphaFoldDB" id="A0A5N5KNZ7"/>
<evidence type="ECO:0000256" key="3">
    <source>
        <dbReference type="ARBA" id="ARBA00022833"/>
    </source>
</evidence>
<reference evidence="7" key="1">
    <citation type="journal article" date="2019" name="Gigascience">
        <title>De novo genome assembly of the endangered Acer yangbiense, a plant species with extremely small populations endemic to Yunnan Province, China.</title>
        <authorList>
            <person name="Yang J."/>
            <person name="Wariss H.M."/>
            <person name="Tao L."/>
            <person name="Zhang R."/>
            <person name="Yun Q."/>
            <person name="Hollingsworth P."/>
            <person name="Dao Z."/>
            <person name="Luo G."/>
            <person name="Guo H."/>
            <person name="Ma Y."/>
            <person name="Sun W."/>
        </authorList>
    </citation>
    <scope>NUCLEOTIDE SEQUENCE [LARGE SCALE GENOMIC DNA]</scope>
    <source>
        <strain evidence="7">cv. br00</strain>
    </source>
</reference>
<protein>
    <recommendedName>
        <fullName evidence="5">RING-type domain-containing protein</fullName>
    </recommendedName>
</protein>
<keyword evidence="1" id="KW-0479">Metal-binding</keyword>
<dbReference type="InterPro" id="IPR001841">
    <property type="entry name" value="Znf_RING"/>
</dbReference>
<keyword evidence="2 4" id="KW-0863">Zinc-finger</keyword>
<dbReference type="InterPro" id="IPR013083">
    <property type="entry name" value="Znf_RING/FYVE/PHD"/>
</dbReference>
<dbReference type="Pfam" id="PF13639">
    <property type="entry name" value="zf-RING_2"/>
    <property type="match status" value="1"/>
</dbReference>
<dbReference type="GO" id="GO:0061630">
    <property type="term" value="F:ubiquitin protein ligase activity"/>
    <property type="evidence" value="ECO:0007669"/>
    <property type="project" value="TreeGrafter"/>
</dbReference>
<name>A0A5N5KNZ7_9ROSI</name>
<gene>
    <name evidence="6" type="ORF">DKX38_018779</name>
</gene>
<evidence type="ECO:0000256" key="2">
    <source>
        <dbReference type="ARBA" id="ARBA00022771"/>
    </source>
</evidence>
<dbReference type="PANTHER" id="PTHR15315:SF84">
    <property type="entry name" value="RING-TYPE DOMAIN-CONTAINING PROTEIN"/>
    <property type="match status" value="1"/>
</dbReference>
<dbReference type="InterPro" id="IPR017907">
    <property type="entry name" value="Znf_RING_CS"/>
</dbReference>
<organism evidence="6 7">
    <name type="scientific">Salix brachista</name>
    <dbReference type="NCBI Taxonomy" id="2182728"/>
    <lineage>
        <taxon>Eukaryota</taxon>
        <taxon>Viridiplantae</taxon>
        <taxon>Streptophyta</taxon>
        <taxon>Embryophyta</taxon>
        <taxon>Tracheophyta</taxon>
        <taxon>Spermatophyta</taxon>
        <taxon>Magnoliopsida</taxon>
        <taxon>eudicotyledons</taxon>
        <taxon>Gunneridae</taxon>
        <taxon>Pentapetalae</taxon>
        <taxon>rosids</taxon>
        <taxon>fabids</taxon>
        <taxon>Malpighiales</taxon>
        <taxon>Salicaceae</taxon>
        <taxon>Saliceae</taxon>
        <taxon>Salix</taxon>
    </lineage>
</organism>
<dbReference type="PANTHER" id="PTHR15315">
    <property type="entry name" value="RING FINGER PROTEIN 41, 151"/>
    <property type="match status" value="1"/>
</dbReference>
<accession>A0A5N5KNZ7</accession>
<dbReference type="PROSITE" id="PS00518">
    <property type="entry name" value="ZF_RING_1"/>
    <property type="match status" value="1"/>
</dbReference>
<evidence type="ECO:0000313" key="7">
    <source>
        <dbReference type="Proteomes" id="UP000326939"/>
    </source>
</evidence>
<dbReference type="PROSITE" id="PS50216">
    <property type="entry name" value="DHHC"/>
    <property type="match status" value="1"/>
</dbReference>
<dbReference type="SUPFAM" id="SSF57850">
    <property type="entry name" value="RING/U-box"/>
    <property type="match status" value="1"/>
</dbReference>
<evidence type="ECO:0000259" key="5">
    <source>
        <dbReference type="PROSITE" id="PS50089"/>
    </source>
</evidence>
<proteinExistence type="predicted"/>
<comment type="caution">
    <text evidence="6">The sequence shown here is derived from an EMBL/GenBank/DDBJ whole genome shotgun (WGS) entry which is preliminary data.</text>
</comment>
<dbReference type="PROSITE" id="PS50089">
    <property type="entry name" value="ZF_RING_2"/>
    <property type="match status" value="1"/>
</dbReference>
<feature type="domain" description="RING-type" evidence="5">
    <location>
        <begin position="224"/>
        <end position="262"/>
    </location>
</feature>
<evidence type="ECO:0000256" key="4">
    <source>
        <dbReference type="PROSITE-ProRule" id="PRU00175"/>
    </source>
</evidence>
<evidence type="ECO:0000256" key="1">
    <source>
        <dbReference type="ARBA" id="ARBA00022723"/>
    </source>
</evidence>
<evidence type="ECO:0000313" key="6">
    <source>
        <dbReference type="EMBL" id="KAB5532109.1"/>
    </source>
</evidence>
<dbReference type="Gene3D" id="3.30.40.10">
    <property type="entry name" value="Zinc/RING finger domain, C3HC4 (zinc finger)"/>
    <property type="match status" value="1"/>
</dbReference>
<dbReference type="Proteomes" id="UP000326939">
    <property type="component" value="Chromosome 12"/>
</dbReference>